<dbReference type="Proteomes" id="UP001057402">
    <property type="component" value="Chromosome 1"/>
</dbReference>
<organism evidence="1 2">
    <name type="scientific">Melastoma candidum</name>
    <dbReference type="NCBI Taxonomy" id="119954"/>
    <lineage>
        <taxon>Eukaryota</taxon>
        <taxon>Viridiplantae</taxon>
        <taxon>Streptophyta</taxon>
        <taxon>Embryophyta</taxon>
        <taxon>Tracheophyta</taxon>
        <taxon>Spermatophyta</taxon>
        <taxon>Magnoliopsida</taxon>
        <taxon>eudicotyledons</taxon>
        <taxon>Gunneridae</taxon>
        <taxon>Pentapetalae</taxon>
        <taxon>rosids</taxon>
        <taxon>malvids</taxon>
        <taxon>Myrtales</taxon>
        <taxon>Melastomataceae</taxon>
        <taxon>Melastomatoideae</taxon>
        <taxon>Melastomateae</taxon>
        <taxon>Melastoma</taxon>
    </lineage>
</organism>
<reference evidence="2" key="1">
    <citation type="journal article" date="2023" name="Front. Plant Sci.">
        <title>Chromosomal-level genome assembly of Melastoma candidum provides insights into trichome evolution.</title>
        <authorList>
            <person name="Zhong Y."/>
            <person name="Wu W."/>
            <person name="Sun C."/>
            <person name="Zou P."/>
            <person name="Liu Y."/>
            <person name="Dai S."/>
            <person name="Zhou R."/>
        </authorList>
    </citation>
    <scope>NUCLEOTIDE SEQUENCE [LARGE SCALE GENOMIC DNA]</scope>
</reference>
<evidence type="ECO:0000313" key="1">
    <source>
        <dbReference type="EMBL" id="KAI4389849.1"/>
    </source>
</evidence>
<keyword evidence="2" id="KW-1185">Reference proteome</keyword>
<name>A0ACB9SF88_9MYRT</name>
<evidence type="ECO:0000313" key="2">
    <source>
        <dbReference type="Proteomes" id="UP001057402"/>
    </source>
</evidence>
<protein>
    <submittedName>
        <fullName evidence="1">Uncharacterized protein</fullName>
    </submittedName>
</protein>
<proteinExistence type="predicted"/>
<comment type="caution">
    <text evidence="1">The sequence shown here is derived from an EMBL/GenBank/DDBJ whole genome shotgun (WGS) entry which is preliminary data.</text>
</comment>
<gene>
    <name evidence="1" type="ORF">MLD38_002026</name>
</gene>
<accession>A0ACB9SF88</accession>
<sequence length="138" mass="15719">MDLQKYLLDSPLVVKGVFDWIYSKWVMIRVEYLAPPLQFLANACIVLFLVQSIDRLVLCLGCFWIRFKKIKPQLKPDALADPESGQGGFFPMVLVQIPMCNEKEVYQQSIAAVCSLDWPKSNLLIQVLDDSDDPIAHC</sequence>
<dbReference type="EMBL" id="CM042880">
    <property type="protein sequence ID" value="KAI4389849.1"/>
    <property type="molecule type" value="Genomic_DNA"/>
</dbReference>